<dbReference type="Proteomes" id="UP000321533">
    <property type="component" value="Chromosome"/>
</dbReference>
<evidence type="ECO:0000313" key="2">
    <source>
        <dbReference type="Proteomes" id="UP000321533"/>
    </source>
</evidence>
<accession>A0A5B8VDL5</accession>
<dbReference type="EMBL" id="CP042435">
    <property type="protein sequence ID" value="QEC68736.1"/>
    <property type="molecule type" value="Genomic_DNA"/>
</dbReference>
<keyword evidence="2" id="KW-1185">Reference proteome</keyword>
<sequence>MKADYLQLWNLFKSSLLEALKETNTDEFDKGWSTSPQRTLFYFDTLLPKVAKKMNLKYELETFFRVDITFYKEAGQTSKIPIVYIESENDVRTTEGEVIKLCRLNAPLKIIMVVNDWNDSSKKIISEGFWEYIIEDFKDESLLTGYFAFIIGERNNGLKFYSYVYNELAEIIEDKLLVEI</sequence>
<gene>
    <name evidence="1" type="ORF">FRZ67_16015</name>
</gene>
<dbReference type="RefSeq" id="WP_147191059.1">
    <property type="nucleotide sequence ID" value="NZ_CP042435.1"/>
</dbReference>
<name>A0A5B8VDL5_9BACT</name>
<evidence type="ECO:0000313" key="1">
    <source>
        <dbReference type="EMBL" id="QEC68736.1"/>
    </source>
</evidence>
<dbReference type="OrthoDB" id="9899310at2"/>
<proteinExistence type="predicted"/>
<dbReference type="KEGG" id="pgin:FRZ67_16015"/>
<protein>
    <submittedName>
        <fullName evidence="1">Uncharacterized protein</fullName>
    </submittedName>
</protein>
<organism evidence="1 2">
    <name type="scientific">Panacibacter ginsenosidivorans</name>
    <dbReference type="NCBI Taxonomy" id="1813871"/>
    <lineage>
        <taxon>Bacteria</taxon>
        <taxon>Pseudomonadati</taxon>
        <taxon>Bacteroidota</taxon>
        <taxon>Chitinophagia</taxon>
        <taxon>Chitinophagales</taxon>
        <taxon>Chitinophagaceae</taxon>
        <taxon>Panacibacter</taxon>
    </lineage>
</organism>
<reference evidence="1 2" key="1">
    <citation type="journal article" date="2016" name="Int. J. Syst. Evol. Microbiol.">
        <title>Panacibacter ginsenosidivorans gen. nov., sp. nov., with ginsenoside converting activity isolated from soil of a ginseng field.</title>
        <authorList>
            <person name="Siddiqi M.Z."/>
            <person name="Muhammad Shafi S."/>
            <person name="Choi K.D."/>
            <person name="Im W.T."/>
        </authorList>
    </citation>
    <scope>NUCLEOTIDE SEQUENCE [LARGE SCALE GENOMIC DNA]</scope>
    <source>
        <strain evidence="1 2">Gsoil1550</strain>
    </source>
</reference>
<dbReference type="AlphaFoldDB" id="A0A5B8VDL5"/>